<reference evidence="1" key="1">
    <citation type="journal article" date="2020" name="mSystems">
        <title>Genome- and Community-Level Interaction Insights into Carbon Utilization and Element Cycling Functions of Hydrothermarchaeota in Hydrothermal Sediment.</title>
        <authorList>
            <person name="Zhou Z."/>
            <person name="Liu Y."/>
            <person name="Xu W."/>
            <person name="Pan J."/>
            <person name="Luo Z.H."/>
            <person name="Li M."/>
        </authorList>
    </citation>
    <scope>NUCLEOTIDE SEQUENCE [LARGE SCALE GENOMIC DNA]</scope>
    <source>
        <strain evidence="1">SpSt-638</strain>
    </source>
</reference>
<accession>A0A7J3KFW3</accession>
<gene>
    <name evidence="1" type="ORF">ENU09_03100</name>
</gene>
<protein>
    <submittedName>
        <fullName evidence="1">Uncharacterized protein</fullName>
    </submittedName>
</protein>
<evidence type="ECO:0000313" key="1">
    <source>
        <dbReference type="EMBL" id="HGQ59683.1"/>
    </source>
</evidence>
<dbReference type="AlphaFoldDB" id="A0A7J3KFW3"/>
<dbReference type="EMBL" id="DTBE01000079">
    <property type="protein sequence ID" value="HGQ59683.1"/>
    <property type="molecule type" value="Genomic_DNA"/>
</dbReference>
<sequence length="515" mass="60098">MVQLINHLVELRKRSCSREEKIRLGRLIKTMELMLSWSFYIVTGGGNQLERIVLRLENPRKWLEVNKRIMARCRYRFYGTGSPPIVCGPGSIINGILENWRSRGIKFGVISTSILPTKVPGVPFVGYGWVYLLPSRDLTPSRSEINPVQRVTGVHLCYAHTPLILNATLDYSGTDVVILSKDQLLKFLDWLRGTVSFEIVGDLDRGVIDYVVVKKPYNKGYLYLMYPHGRCSMGVDPPVAEVDRVFIVGGVRRPPPTIAPVDVPKLARLMVDCSLLVYTANGRGVLLRGGELSSLGFTLLHNGYIEVYDNWDFLYDAYVLRQVLGRWFFADVKDIVFAGKFAKYTHYSGYVLYTSYPSHKIPWVVEKWKRKEIVSLREVCRYLRELSRKYKFCLVYPNYDMEFVSYELEFTTIVFDINKVVWNLMKRERSLYEALRKIRRCNGKIENIAWVKRKIREVLFYIANSDNPHRLKWLKRIYKEQGFIAAYKKLIEYLRLEKYKPLLKIPTRYLKETSI</sequence>
<name>A0A7J3KFW3_STAMA</name>
<organism evidence="1">
    <name type="scientific">Staphylothermus marinus</name>
    <dbReference type="NCBI Taxonomy" id="2280"/>
    <lineage>
        <taxon>Archaea</taxon>
        <taxon>Thermoproteota</taxon>
        <taxon>Thermoprotei</taxon>
        <taxon>Desulfurococcales</taxon>
        <taxon>Desulfurococcaceae</taxon>
        <taxon>Staphylothermus</taxon>
    </lineage>
</organism>
<proteinExistence type="predicted"/>
<comment type="caution">
    <text evidence="1">The sequence shown here is derived from an EMBL/GenBank/DDBJ whole genome shotgun (WGS) entry which is preliminary data.</text>
</comment>